<comment type="caution">
    <text evidence="3">The sequence shown here is derived from an EMBL/GenBank/DDBJ whole genome shotgun (WGS) entry which is preliminary data.</text>
</comment>
<organism evidence="3 4">
    <name type="scientific">Petrolisthes cinctipes</name>
    <name type="common">Flat porcelain crab</name>
    <dbReference type="NCBI Taxonomy" id="88211"/>
    <lineage>
        <taxon>Eukaryota</taxon>
        <taxon>Metazoa</taxon>
        <taxon>Ecdysozoa</taxon>
        <taxon>Arthropoda</taxon>
        <taxon>Crustacea</taxon>
        <taxon>Multicrustacea</taxon>
        <taxon>Malacostraca</taxon>
        <taxon>Eumalacostraca</taxon>
        <taxon>Eucarida</taxon>
        <taxon>Decapoda</taxon>
        <taxon>Pleocyemata</taxon>
        <taxon>Anomura</taxon>
        <taxon>Galatheoidea</taxon>
        <taxon>Porcellanidae</taxon>
        <taxon>Petrolisthes</taxon>
    </lineage>
</organism>
<evidence type="ECO:0000313" key="4">
    <source>
        <dbReference type="Proteomes" id="UP001286313"/>
    </source>
</evidence>
<reference evidence="3" key="1">
    <citation type="submission" date="2023-10" db="EMBL/GenBank/DDBJ databases">
        <title>Genome assemblies of two species of porcelain crab, Petrolisthes cinctipes and Petrolisthes manimaculis (Anomura: Porcellanidae).</title>
        <authorList>
            <person name="Angst P."/>
        </authorList>
    </citation>
    <scope>NUCLEOTIDE SEQUENCE</scope>
    <source>
        <strain evidence="3">PB745_01</strain>
        <tissue evidence="3">Gill</tissue>
    </source>
</reference>
<dbReference type="GO" id="GO:0007169">
    <property type="term" value="P:cell surface receptor protein tyrosine kinase signaling pathway"/>
    <property type="evidence" value="ECO:0007669"/>
    <property type="project" value="TreeGrafter"/>
</dbReference>
<proteinExistence type="predicted"/>
<evidence type="ECO:0000256" key="1">
    <source>
        <dbReference type="SAM" id="MobiDB-lite"/>
    </source>
</evidence>
<dbReference type="PROSITE" id="PS50105">
    <property type="entry name" value="SAM_DOMAIN"/>
    <property type="match status" value="1"/>
</dbReference>
<accession>A0AAE1F8G3</accession>
<dbReference type="AlphaFoldDB" id="A0AAE1F8G3"/>
<dbReference type="SMART" id="SM00454">
    <property type="entry name" value="SAM"/>
    <property type="match status" value="1"/>
</dbReference>
<evidence type="ECO:0000259" key="2">
    <source>
        <dbReference type="PROSITE" id="PS50105"/>
    </source>
</evidence>
<dbReference type="PANTHER" id="PTHR20843">
    <property type="entry name" value="STERILE ALPHA MOTIF DOMAIN CONTAINING PROTEIN 10"/>
    <property type="match status" value="1"/>
</dbReference>
<dbReference type="InterPro" id="IPR013761">
    <property type="entry name" value="SAM/pointed_sf"/>
</dbReference>
<name>A0AAE1F8G3_PETCI</name>
<dbReference type="GO" id="GO:0009898">
    <property type="term" value="C:cytoplasmic side of plasma membrane"/>
    <property type="evidence" value="ECO:0007669"/>
    <property type="project" value="TreeGrafter"/>
</dbReference>
<keyword evidence="4" id="KW-1185">Reference proteome</keyword>
<dbReference type="Proteomes" id="UP001286313">
    <property type="component" value="Unassembled WGS sequence"/>
</dbReference>
<dbReference type="Gene3D" id="1.10.150.50">
    <property type="entry name" value="Transcription Factor, Ets-1"/>
    <property type="match status" value="1"/>
</dbReference>
<dbReference type="Pfam" id="PF07647">
    <property type="entry name" value="SAM_2"/>
    <property type="match status" value="1"/>
</dbReference>
<feature type="region of interest" description="Disordered" evidence="1">
    <location>
        <begin position="1"/>
        <end position="30"/>
    </location>
</feature>
<dbReference type="InterPro" id="IPR001660">
    <property type="entry name" value="SAM"/>
</dbReference>
<gene>
    <name evidence="3" type="ORF">Pcinc_025492</name>
</gene>
<dbReference type="CDD" id="cd09510">
    <property type="entry name" value="SAM_aveugle-like"/>
    <property type="match status" value="1"/>
</dbReference>
<dbReference type="EMBL" id="JAWQEG010002870">
    <property type="protein sequence ID" value="KAK3869188.1"/>
    <property type="molecule type" value="Genomic_DNA"/>
</dbReference>
<feature type="domain" description="SAM" evidence="2">
    <location>
        <begin position="40"/>
        <end position="106"/>
    </location>
</feature>
<dbReference type="PANTHER" id="PTHR20843:SF0">
    <property type="entry name" value="PROTEIN AVEUGLE"/>
    <property type="match status" value="1"/>
</dbReference>
<dbReference type="SUPFAM" id="SSF47769">
    <property type="entry name" value="SAM/Pointed domain"/>
    <property type="match status" value="1"/>
</dbReference>
<protein>
    <recommendedName>
        <fullName evidence="2">SAM domain-containing protein</fullName>
    </recommendedName>
</protein>
<dbReference type="InterPro" id="IPR039144">
    <property type="entry name" value="Aveugle-like_SAM_dom"/>
</dbReference>
<evidence type="ECO:0000313" key="3">
    <source>
        <dbReference type="EMBL" id="KAK3869188.1"/>
    </source>
</evidence>
<sequence length="121" mass="14047">MKLLPGQHTSDKKTEAPVGEACQAPRPKGKLTRPKPCYLWTTADVQKWFKRHCSEYFQQYSQLLIMHDINGRALVRISEGTLLRMGITHPDHVEAIWREILKLRLKADIQEMKEIEMSSMS</sequence>
<dbReference type="InterPro" id="IPR052268">
    <property type="entry name" value="SAM_domain-containing_protein"/>
</dbReference>